<evidence type="ECO:0000256" key="3">
    <source>
        <dbReference type="ARBA" id="ARBA00022737"/>
    </source>
</evidence>
<evidence type="ECO:0000313" key="7">
    <source>
        <dbReference type="EMBL" id="OVA02518.1"/>
    </source>
</evidence>
<keyword evidence="8" id="KW-1185">Reference proteome</keyword>
<evidence type="ECO:0000256" key="5">
    <source>
        <dbReference type="ARBA" id="ARBA00023128"/>
    </source>
</evidence>
<gene>
    <name evidence="7" type="ORF">BVC80_9091g18</name>
</gene>
<dbReference type="SUPFAM" id="SSF48452">
    <property type="entry name" value="TPR-like"/>
    <property type="match status" value="1"/>
</dbReference>
<evidence type="ECO:0000256" key="4">
    <source>
        <dbReference type="ARBA" id="ARBA00022946"/>
    </source>
</evidence>
<evidence type="ECO:0000313" key="8">
    <source>
        <dbReference type="Proteomes" id="UP000195402"/>
    </source>
</evidence>
<dbReference type="STRING" id="56857.A0A200PWD1"/>
<feature type="repeat" description="PPR" evidence="6">
    <location>
        <begin position="205"/>
        <end position="239"/>
    </location>
</feature>
<dbReference type="PANTHER" id="PTHR45717:SF8">
    <property type="entry name" value="OS01G0301000 PROTEIN"/>
    <property type="match status" value="1"/>
</dbReference>
<dbReference type="OrthoDB" id="1717827at2759"/>
<dbReference type="NCBIfam" id="TIGR00756">
    <property type="entry name" value="PPR"/>
    <property type="match status" value="2"/>
</dbReference>
<dbReference type="FunFam" id="1.25.40.10:FF:000385">
    <property type="entry name" value="Pentatricopeptide repeat-containing protein mitochondrial"/>
    <property type="match status" value="1"/>
</dbReference>
<comment type="subcellular location">
    <subcellularLocation>
        <location evidence="1">Mitochondrion</location>
    </subcellularLocation>
</comment>
<comment type="similarity">
    <text evidence="2">Belongs to the PPR family. P subfamily.</text>
</comment>
<dbReference type="Proteomes" id="UP000195402">
    <property type="component" value="Unassembled WGS sequence"/>
</dbReference>
<dbReference type="Pfam" id="PF13041">
    <property type="entry name" value="PPR_2"/>
    <property type="match status" value="1"/>
</dbReference>
<dbReference type="GO" id="GO:0003729">
    <property type="term" value="F:mRNA binding"/>
    <property type="evidence" value="ECO:0007669"/>
    <property type="project" value="UniProtKB-ARBA"/>
</dbReference>
<dbReference type="InterPro" id="IPR002885">
    <property type="entry name" value="PPR_rpt"/>
</dbReference>
<sequence>MEKSKRLISVGIATARRLCTAAIESESRRPEPRKSGSLYRRLSILGATGENVSSAVNKFLREGNFPKKYELESCVRELRRYKKHQNALELIEWMEKRGINLSYSDFAVKLDLLAKTQGIDSAEKYFNSLSSRAKNRMTYGALLNCYSKEKMAGKAMVLFLKMDELNYVDSALAYNNIMTLYMRLNEPEKVPPLVQEMKERNISLDTFTYNVLMNSYACLKDIDGVERVMEEVETKDSDKCDWTIYSNLAAIYIDAHLFDKAELALKQLEEKILPRDRRAYHFLISLYARTKNLSEVHRVWSSLKLAFPKTNNLSYLVVLQALGKLDDLDGIKECFEEWLSGYTSYDIRLTNALVGVYLKWDMIKEAKLLIEDAVKRGYGPNYRTHEIFMDYFLKTCQTDLALKCMETAVSKVKENEWKPSQERIRAFLEYFEEEKDVNGAEAFCQMLKKVNCLDAEAYKLLLCTYVAAGRTEPEIRRRMKADGIEISSEVEDLLARVCPE</sequence>
<evidence type="ECO:0000256" key="1">
    <source>
        <dbReference type="ARBA" id="ARBA00004173"/>
    </source>
</evidence>
<dbReference type="AlphaFoldDB" id="A0A200PWD1"/>
<name>A0A200PWD1_MACCD</name>
<dbReference type="OMA" id="LFLEHYM"/>
<keyword evidence="5" id="KW-0496">Mitochondrion</keyword>
<dbReference type="FunCoup" id="A0A200PWD1">
    <property type="interactions" value="882"/>
</dbReference>
<feature type="repeat" description="PPR" evidence="6">
    <location>
        <begin position="135"/>
        <end position="169"/>
    </location>
</feature>
<dbReference type="Gene3D" id="1.25.40.10">
    <property type="entry name" value="Tetratricopeptide repeat domain"/>
    <property type="match status" value="3"/>
</dbReference>
<keyword evidence="3" id="KW-0677">Repeat</keyword>
<evidence type="ECO:0000256" key="2">
    <source>
        <dbReference type="ARBA" id="ARBA00007626"/>
    </source>
</evidence>
<dbReference type="InParanoid" id="A0A200PWD1"/>
<organism evidence="7 8">
    <name type="scientific">Macleaya cordata</name>
    <name type="common">Five-seeded plume-poppy</name>
    <name type="synonym">Bocconia cordata</name>
    <dbReference type="NCBI Taxonomy" id="56857"/>
    <lineage>
        <taxon>Eukaryota</taxon>
        <taxon>Viridiplantae</taxon>
        <taxon>Streptophyta</taxon>
        <taxon>Embryophyta</taxon>
        <taxon>Tracheophyta</taxon>
        <taxon>Spermatophyta</taxon>
        <taxon>Magnoliopsida</taxon>
        <taxon>Ranunculales</taxon>
        <taxon>Papaveraceae</taxon>
        <taxon>Papaveroideae</taxon>
        <taxon>Macleaya</taxon>
    </lineage>
</organism>
<dbReference type="FunFam" id="1.25.40.10:FF:000618">
    <property type="entry name" value="Pentatricopeptide repeat-containing protein mitochondrial"/>
    <property type="match status" value="1"/>
</dbReference>
<evidence type="ECO:0000256" key="6">
    <source>
        <dbReference type="PROSITE-ProRule" id="PRU00708"/>
    </source>
</evidence>
<dbReference type="Pfam" id="PF01535">
    <property type="entry name" value="PPR"/>
    <property type="match status" value="1"/>
</dbReference>
<dbReference type="EMBL" id="MVGT01003949">
    <property type="protein sequence ID" value="OVA02518.1"/>
    <property type="molecule type" value="Genomic_DNA"/>
</dbReference>
<reference evidence="7 8" key="1">
    <citation type="journal article" date="2017" name="Mol. Plant">
        <title>The Genome of Medicinal Plant Macleaya cordata Provides New Insights into Benzylisoquinoline Alkaloids Metabolism.</title>
        <authorList>
            <person name="Liu X."/>
            <person name="Liu Y."/>
            <person name="Huang P."/>
            <person name="Ma Y."/>
            <person name="Qing Z."/>
            <person name="Tang Q."/>
            <person name="Cao H."/>
            <person name="Cheng P."/>
            <person name="Zheng Y."/>
            <person name="Yuan Z."/>
            <person name="Zhou Y."/>
            <person name="Liu J."/>
            <person name="Tang Z."/>
            <person name="Zhuo Y."/>
            <person name="Zhang Y."/>
            <person name="Yu L."/>
            <person name="Huang J."/>
            <person name="Yang P."/>
            <person name="Peng Q."/>
            <person name="Zhang J."/>
            <person name="Jiang W."/>
            <person name="Zhang Z."/>
            <person name="Lin K."/>
            <person name="Ro D.K."/>
            <person name="Chen X."/>
            <person name="Xiong X."/>
            <person name="Shang Y."/>
            <person name="Huang S."/>
            <person name="Zeng J."/>
        </authorList>
    </citation>
    <scope>NUCLEOTIDE SEQUENCE [LARGE SCALE GENOMIC DNA]</scope>
    <source>
        <strain evidence="8">cv. BLH2017</strain>
        <tissue evidence="7">Root</tissue>
    </source>
</reference>
<proteinExistence type="inferred from homology"/>
<keyword evidence="4" id="KW-0809">Transit peptide</keyword>
<accession>A0A200PWD1</accession>
<dbReference type="GO" id="GO:0005739">
    <property type="term" value="C:mitochondrion"/>
    <property type="evidence" value="ECO:0007669"/>
    <property type="project" value="UniProtKB-SubCell"/>
</dbReference>
<dbReference type="PANTHER" id="PTHR45717">
    <property type="entry name" value="OS12G0527900 PROTEIN"/>
    <property type="match status" value="1"/>
</dbReference>
<dbReference type="PROSITE" id="PS51375">
    <property type="entry name" value="PPR"/>
    <property type="match status" value="2"/>
</dbReference>
<comment type="caution">
    <text evidence="7">The sequence shown here is derived from an EMBL/GenBank/DDBJ whole genome shotgun (WGS) entry which is preliminary data.</text>
</comment>
<dbReference type="InterPro" id="IPR011990">
    <property type="entry name" value="TPR-like_helical_dom_sf"/>
</dbReference>
<protein>
    <submittedName>
        <fullName evidence="7">Pentatricopeptide repeat</fullName>
    </submittedName>
</protein>